<organism evidence="2 3">
    <name type="scientific">Flavobacterium agri</name>
    <dbReference type="NCBI Taxonomy" id="2743471"/>
    <lineage>
        <taxon>Bacteria</taxon>
        <taxon>Pseudomonadati</taxon>
        <taxon>Bacteroidota</taxon>
        <taxon>Flavobacteriia</taxon>
        <taxon>Flavobacteriales</taxon>
        <taxon>Flavobacteriaceae</taxon>
        <taxon>Flavobacterium</taxon>
    </lineage>
</organism>
<evidence type="ECO:0000313" key="2">
    <source>
        <dbReference type="EMBL" id="NYA72519.1"/>
    </source>
</evidence>
<keyword evidence="1" id="KW-0812">Transmembrane</keyword>
<keyword evidence="1" id="KW-0472">Membrane</keyword>
<protein>
    <submittedName>
        <fullName evidence="2">SRPBCC family protein</fullName>
    </submittedName>
</protein>
<dbReference type="AlphaFoldDB" id="A0A7Y8Y4L0"/>
<evidence type="ECO:0000256" key="1">
    <source>
        <dbReference type="SAM" id="Phobius"/>
    </source>
</evidence>
<feature type="transmembrane region" description="Helical" evidence="1">
    <location>
        <begin position="6"/>
        <end position="25"/>
    </location>
</feature>
<sequence length="176" mass="20201">MNTVLIILFVLTGLIGLLLFLALFVRKEYDVRREVVIDAPQPKVFDFIRHLKNQDAFNKWVMADPEMTRNFTGTDGTPGFIYAWKSDKKSSEGEQEIKAITNDKTIETEIRFTGPFVAVAYVDMTAEPISDNRTKVTWGNKSRMKYPMNIMVPLVEKMLAKDMDTSLDNLKRILES</sequence>
<keyword evidence="3" id="KW-1185">Reference proteome</keyword>
<reference evidence="2 3" key="1">
    <citation type="submission" date="2020-07" db="EMBL/GenBank/DDBJ databases">
        <authorList>
            <person name="Sun Q."/>
        </authorList>
    </citation>
    <scope>NUCLEOTIDE SEQUENCE [LARGE SCALE GENOMIC DNA]</scope>
    <source>
        <strain evidence="2 3">MAH-1</strain>
    </source>
</reference>
<comment type="caution">
    <text evidence="2">The sequence shown here is derived from an EMBL/GenBank/DDBJ whole genome shotgun (WGS) entry which is preliminary data.</text>
</comment>
<proteinExistence type="predicted"/>
<dbReference type="SUPFAM" id="SSF55961">
    <property type="entry name" value="Bet v1-like"/>
    <property type="match status" value="1"/>
</dbReference>
<dbReference type="EMBL" id="JACBJI010000008">
    <property type="protein sequence ID" value="NYA72519.1"/>
    <property type="molecule type" value="Genomic_DNA"/>
</dbReference>
<accession>A0A7Y8Y4L0</accession>
<keyword evidence="1" id="KW-1133">Transmembrane helix</keyword>
<dbReference type="Proteomes" id="UP000535020">
    <property type="component" value="Unassembled WGS sequence"/>
</dbReference>
<dbReference type="InterPro" id="IPR023393">
    <property type="entry name" value="START-like_dom_sf"/>
</dbReference>
<dbReference type="CDD" id="cd07818">
    <property type="entry name" value="SRPBCC_1"/>
    <property type="match status" value="1"/>
</dbReference>
<dbReference type="RefSeq" id="WP_176007320.1">
    <property type="nucleotide sequence ID" value="NZ_JABWMI010000020.1"/>
</dbReference>
<evidence type="ECO:0000313" key="3">
    <source>
        <dbReference type="Proteomes" id="UP000535020"/>
    </source>
</evidence>
<gene>
    <name evidence="2" type="ORF">HZF10_16430</name>
</gene>
<name>A0A7Y8Y4L0_9FLAO</name>
<dbReference type="Pfam" id="PF10604">
    <property type="entry name" value="Polyketide_cyc2"/>
    <property type="match status" value="1"/>
</dbReference>
<dbReference type="InterPro" id="IPR019587">
    <property type="entry name" value="Polyketide_cyclase/dehydratase"/>
</dbReference>
<dbReference type="Gene3D" id="3.30.530.20">
    <property type="match status" value="1"/>
</dbReference>